<reference evidence="3 4" key="1">
    <citation type="journal article" date="2013" name="PLoS Genet.">
        <title>The genome and development-dependent transcriptomes of Pyronema confluens: a window into fungal evolution.</title>
        <authorList>
            <person name="Traeger S."/>
            <person name="Altegoer F."/>
            <person name="Freitag M."/>
            <person name="Gabaldon T."/>
            <person name="Kempken F."/>
            <person name="Kumar A."/>
            <person name="Marcet-Houben M."/>
            <person name="Poggeler S."/>
            <person name="Stajich J.E."/>
            <person name="Nowrousian M."/>
        </authorList>
    </citation>
    <scope>NUCLEOTIDE SEQUENCE [LARGE SCALE GENOMIC DNA]</scope>
    <source>
        <strain evidence="4">CBS 100304</strain>
        <tissue evidence="3">Vegetative mycelium</tissue>
    </source>
</reference>
<accession>U4LAK0</accession>
<dbReference type="PANTHER" id="PTHR10039">
    <property type="entry name" value="AMELOGENIN"/>
    <property type="match status" value="1"/>
</dbReference>
<evidence type="ECO:0000313" key="4">
    <source>
        <dbReference type="Proteomes" id="UP000018144"/>
    </source>
</evidence>
<evidence type="ECO:0000259" key="2">
    <source>
        <dbReference type="Pfam" id="PF24883"/>
    </source>
</evidence>
<protein>
    <submittedName>
        <fullName evidence="3">Similar to Vegetative incompatibility protein HET-E-1 acc. no. Q00808</fullName>
    </submittedName>
</protein>
<dbReference type="eggNOG" id="ENOG502STBC">
    <property type="taxonomic scope" value="Eukaryota"/>
</dbReference>
<evidence type="ECO:0000256" key="1">
    <source>
        <dbReference type="ARBA" id="ARBA00022737"/>
    </source>
</evidence>
<gene>
    <name evidence="3" type="ORF">PCON_03101</name>
</gene>
<keyword evidence="1" id="KW-0677">Repeat</keyword>
<dbReference type="Gene3D" id="3.40.50.300">
    <property type="entry name" value="P-loop containing nucleotide triphosphate hydrolases"/>
    <property type="match status" value="1"/>
</dbReference>
<organism evidence="3 4">
    <name type="scientific">Pyronema omphalodes (strain CBS 100304)</name>
    <name type="common">Pyronema confluens</name>
    <dbReference type="NCBI Taxonomy" id="1076935"/>
    <lineage>
        <taxon>Eukaryota</taxon>
        <taxon>Fungi</taxon>
        <taxon>Dikarya</taxon>
        <taxon>Ascomycota</taxon>
        <taxon>Pezizomycotina</taxon>
        <taxon>Pezizomycetes</taxon>
        <taxon>Pezizales</taxon>
        <taxon>Pyronemataceae</taxon>
        <taxon>Pyronema</taxon>
    </lineage>
</organism>
<sequence>MTGQAKKSPRPGQASKKFGRAHCNHYQEMESLLLWISPLEEQRKHQKIASKRLPNTGCWFLDTKTFRTWHDEDQGPSLLGCYGIPGAGKSIISSLVIDHLSAKSTGENVCVAFAYCDYGNQEQQSMRNMIGGPFKQVITASNNVTEEIINPLLKINKDRKNLELNDAFEPLLKVLKSFKKTYVCIDALDECSEKHRKEIICYINQLSTLSFTDSTAVPVKIFFTGRPHIKNTSIHIHPLRPQGHYP</sequence>
<feature type="domain" description="Nephrocystin 3-like N-terminal" evidence="2">
    <location>
        <begin position="55"/>
        <end position="226"/>
    </location>
</feature>
<dbReference type="InterPro" id="IPR027417">
    <property type="entry name" value="P-loop_NTPase"/>
</dbReference>
<name>U4LAK0_PYROM</name>
<proteinExistence type="predicted"/>
<dbReference type="EMBL" id="HF936418">
    <property type="protein sequence ID" value="CCX16458.1"/>
    <property type="molecule type" value="Genomic_DNA"/>
</dbReference>
<dbReference type="Proteomes" id="UP000018144">
    <property type="component" value="Unassembled WGS sequence"/>
</dbReference>
<dbReference type="SUPFAM" id="SSF52540">
    <property type="entry name" value="P-loop containing nucleoside triphosphate hydrolases"/>
    <property type="match status" value="1"/>
</dbReference>
<dbReference type="PANTHER" id="PTHR10039:SF15">
    <property type="entry name" value="NACHT DOMAIN-CONTAINING PROTEIN"/>
    <property type="match status" value="1"/>
</dbReference>
<dbReference type="STRING" id="1076935.U4LAK0"/>
<evidence type="ECO:0000313" key="3">
    <source>
        <dbReference type="EMBL" id="CCX16458.1"/>
    </source>
</evidence>
<dbReference type="OMA" id="WISTIDF"/>
<dbReference type="Pfam" id="PF24883">
    <property type="entry name" value="NPHP3_N"/>
    <property type="match status" value="1"/>
</dbReference>
<keyword evidence="4" id="KW-1185">Reference proteome</keyword>
<dbReference type="AlphaFoldDB" id="U4LAK0"/>
<dbReference type="InterPro" id="IPR056884">
    <property type="entry name" value="NPHP3-like_N"/>
</dbReference>
<dbReference type="OrthoDB" id="1577640at2759"/>